<keyword evidence="4" id="KW-0560">Oxidoreductase</keyword>
<dbReference type="InterPro" id="IPR050121">
    <property type="entry name" value="Cytochrome_P450_monoxygenase"/>
</dbReference>
<feature type="binding site" description="axial binding residue" evidence="7">
    <location>
        <position position="450"/>
    </location>
    <ligand>
        <name>heme</name>
        <dbReference type="ChEBI" id="CHEBI:30413"/>
    </ligand>
    <ligandPart>
        <name>Fe</name>
        <dbReference type="ChEBI" id="CHEBI:18248"/>
    </ligandPart>
</feature>
<keyword evidence="8" id="KW-0472">Membrane</keyword>
<dbReference type="PANTHER" id="PTHR24305:SF157">
    <property type="entry name" value="N-ACETYLTRYPTOPHAN 6-HYDROXYLASE IVOC-RELATED"/>
    <property type="match status" value="1"/>
</dbReference>
<evidence type="ECO:0000256" key="8">
    <source>
        <dbReference type="SAM" id="Phobius"/>
    </source>
</evidence>
<dbReference type="CDD" id="cd11062">
    <property type="entry name" value="CYP58-like"/>
    <property type="match status" value="1"/>
</dbReference>
<dbReference type="OrthoDB" id="3945418at2759"/>
<evidence type="ECO:0000256" key="5">
    <source>
        <dbReference type="ARBA" id="ARBA00023004"/>
    </source>
</evidence>
<keyword evidence="7" id="KW-0349">Heme</keyword>
<dbReference type="InterPro" id="IPR036396">
    <property type="entry name" value="Cyt_P450_sf"/>
</dbReference>
<dbReference type="GO" id="GO:0020037">
    <property type="term" value="F:heme binding"/>
    <property type="evidence" value="ECO:0007669"/>
    <property type="project" value="InterPro"/>
</dbReference>
<dbReference type="Proteomes" id="UP000799324">
    <property type="component" value="Unassembled WGS sequence"/>
</dbReference>
<gene>
    <name evidence="9" type="ORF">K491DRAFT_771552</name>
</gene>
<evidence type="ECO:0000256" key="7">
    <source>
        <dbReference type="PIRSR" id="PIRSR602403-1"/>
    </source>
</evidence>
<dbReference type="InterPro" id="IPR001128">
    <property type="entry name" value="Cyt_P450"/>
</dbReference>
<keyword evidence="6" id="KW-0503">Monooxygenase</keyword>
<evidence type="ECO:0000256" key="1">
    <source>
        <dbReference type="ARBA" id="ARBA00001971"/>
    </source>
</evidence>
<dbReference type="AlphaFoldDB" id="A0A6A6SNI5"/>
<protein>
    <submittedName>
        <fullName evidence="9">Cytochrome P450</fullName>
    </submittedName>
</protein>
<dbReference type="SUPFAM" id="SSF48264">
    <property type="entry name" value="Cytochrome P450"/>
    <property type="match status" value="1"/>
</dbReference>
<keyword evidence="8" id="KW-0812">Transmembrane</keyword>
<proteinExistence type="inferred from homology"/>
<keyword evidence="3 7" id="KW-0479">Metal-binding</keyword>
<evidence type="ECO:0000313" key="9">
    <source>
        <dbReference type="EMBL" id="KAF2649416.1"/>
    </source>
</evidence>
<dbReference type="GO" id="GO:0016705">
    <property type="term" value="F:oxidoreductase activity, acting on paired donors, with incorporation or reduction of molecular oxygen"/>
    <property type="evidence" value="ECO:0007669"/>
    <property type="project" value="InterPro"/>
</dbReference>
<dbReference type="EMBL" id="MU004493">
    <property type="protein sequence ID" value="KAF2649416.1"/>
    <property type="molecule type" value="Genomic_DNA"/>
</dbReference>
<dbReference type="Gene3D" id="1.10.630.10">
    <property type="entry name" value="Cytochrome P450"/>
    <property type="match status" value="1"/>
</dbReference>
<keyword evidence="10" id="KW-1185">Reference proteome</keyword>
<dbReference type="GO" id="GO:0004497">
    <property type="term" value="F:monooxygenase activity"/>
    <property type="evidence" value="ECO:0007669"/>
    <property type="project" value="UniProtKB-KW"/>
</dbReference>
<comment type="cofactor">
    <cofactor evidence="1 7">
        <name>heme</name>
        <dbReference type="ChEBI" id="CHEBI:30413"/>
    </cofactor>
</comment>
<dbReference type="InterPro" id="IPR002403">
    <property type="entry name" value="Cyt_P450_E_grp-IV"/>
</dbReference>
<dbReference type="GO" id="GO:0005506">
    <property type="term" value="F:iron ion binding"/>
    <property type="evidence" value="ECO:0007669"/>
    <property type="project" value="InterPro"/>
</dbReference>
<sequence length="508" mass="57505">MSNAIAIGNVDFGGSVFTLALGLVLWFLYTAFYRLVLSPIAAVPGPKLAALTTMYAAYYDVFYPAQYVFKVKELHKKYGNIIRIGPEEVHVNDVEFLDPIYNPPSRKRNKYMPNMQGLPLDRSVGSAEHWDVHRKRRDALSPFFSHKKVLDTETLIQEKVQEFCHTIDEFVGSERVLNLSDLNFALALDIVRKYSFGQDQDVLAHLDEANRLRNNLGQLLRSTKFNLYFGWVLGVTKLLPKSMTDSLVPPGVSDLINFRKVIRHDLEEIFADSENTLKGPVNSVFYGLKDNSDLPDDERTIDRLEEEGSLLIMAGTESTAKSMQIAHYHLLANPSIMSHLRDELSKAGNPTTLKALEQLPYLSAVIYEANRLSFGLTFRNTRVAPEPEVLQYKQYALPPGTAVSMSTLCIHTNEDIFPDPWTFNPDRFLGREGLDRRKYMMSMGRGTHKCIGINLANAEMCMAIAAVARYEMELFETDEDDVKFLHDYHVSHPRLGSKGVRAKVVSKV</sequence>
<evidence type="ECO:0000313" key="10">
    <source>
        <dbReference type="Proteomes" id="UP000799324"/>
    </source>
</evidence>
<evidence type="ECO:0000256" key="4">
    <source>
        <dbReference type="ARBA" id="ARBA00023002"/>
    </source>
</evidence>
<dbReference type="PRINTS" id="PR00465">
    <property type="entry name" value="EP450IV"/>
</dbReference>
<evidence type="ECO:0000256" key="2">
    <source>
        <dbReference type="ARBA" id="ARBA00010617"/>
    </source>
</evidence>
<feature type="transmembrane region" description="Helical" evidence="8">
    <location>
        <begin position="12"/>
        <end position="32"/>
    </location>
</feature>
<organism evidence="9 10">
    <name type="scientific">Lophiostoma macrostomum CBS 122681</name>
    <dbReference type="NCBI Taxonomy" id="1314788"/>
    <lineage>
        <taxon>Eukaryota</taxon>
        <taxon>Fungi</taxon>
        <taxon>Dikarya</taxon>
        <taxon>Ascomycota</taxon>
        <taxon>Pezizomycotina</taxon>
        <taxon>Dothideomycetes</taxon>
        <taxon>Pleosporomycetidae</taxon>
        <taxon>Pleosporales</taxon>
        <taxon>Lophiostomataceae</taxon>
        <taxon>Lophiostoma</taxon>
    </lineage>
</organism>
<evidence type="ECO:0000256" key="6">
    <source>
        <dbReference type="ARBA" id="ARBA00023033"/>
    </source>
</evidence>
<comment type="similarity">
    <text evidence="2">Belongs to the cytochrome P450 family.</text>
</comment>
<dbReference type="Pfam" id="PF00067">
    <property type="entry name" value="p450"/>
    <property type="match status" value="1"/>
</dbReference>
<evidence type="ECO:0000256" key="3">
    <source>
        <dbReference type="ARBA" id="ARBA00022723"/>
    </source>
</evidence>
<accession>A0A6A6SNI5</accession>
<reference evidence="9" key="1">
    <citation type="journal article" date="2020" name="Stud. Mycol.">
        <title>101 Dothideomycetes genomes: a test case for predicting lifestyles and emergence of pathogens.</title>
        <authorList>
            <person name="Haridas S."/>
            <person name="Albert R."/>
            <person name="Binder M."/>
            <person name="Bloem J."/>
            <person name="Labutti K."/>
            <person name="Salamov A."/>
            <person name="Andreopoulos B."/>
            <person name="Baker S."/>
            <person name="Barry K."/>
            <person name="Bills G."/>
            <person name="Bluhm B."/>
            <person name="Cannon C."/>
            <person name="Castanera R."/>
            <person name="Culley D."/>
            <person name="Daum C."/>
            <person name="Ezra D."/>
            <person name="Gonzalez J."/>
            <person name="Henrissat B."/>
            <person name="Kuo A."/>
            <person name="Liang C."/>
            <person name="Lipzen A."/>
            <person name="Lutzoni F."/>
            <person name="Magnuson J."/>
            <person name="Mondo S."/>
            <person name="Nolan M."/>
            <person name="Ohm R."/>
            <person name="Pangilinan J."/>
            <person name="Park H.-J."/>
            <person name="Ramirez L."/>
            <person name="Alfaro M."/>
            <person name="Sun H."/>
            <person name="Tritt A."/>
            <person name="Yoshinaga Y."/>
            <person name="Zwiers L.-H."/>
            <person name="Turgeon B."/>
            <person name="Goodwin S."/>
            <person name="Spatafora J."/>
            <person name="Crous P."/>
            <person name="Grigoriev I."/>
        </authorList>
    </citation>
    <scope>NUCLEOTIDE SEQUENCE</scope>
    <source>
        <strain evidence="9">CBS 122681</strain>
    </source>
</reference>
<keyword evidence="8" id="KW-1133">Transmembrane helix</keyword>
<keyword evidence="5 7" id="KW-0408">Iron</keyword>
<name>A0A6A6SNI5_9PLEO</name>
<dbReference type="PANTHER" id="PTHR24305">
    <property type="entry name" value="CYTOCHROME P450"/>
    <property type="match status" value="1"/>
</dbReference>